<dbReference type="InterPro" id="IPR004875">
    <property type="entry name" value="DDE_SF_endonuclease_dom"/>
</dbReference>
<keyword evidence="4" id="KW-1185">Reference proteome</keyword>
<evidence type="ECO:0000313" key="4">
    <source>
        <dbReference type="Proteomes" id="UP001219518"/>
    </source>
</evidence>
<sequence length="668" mass="75718">MVRTYKKKTDRQPISPSKLMKAVKLVEEGWALRAAARQCNVKKSNLWDLLKKVKKSGIDISTAPKKAFKQKAGPKGIFDETQEKTIVNYCILMCKMGYGLTVDKLRELAYEVAVANNIECLAKWHDYKMAGIDWYHGFKKRHSEKLSIRTPEACSIARAMAFNKQNVDNYFDKLQEVLCRHECFRDGSRVYNLDETSTSTVQNSRKLISPKGCKQVHQVKTAERGISVTTSVIIGAHGTVLPPVMIFPRKVFKSNMIINAYPGTLGLANEKGYNTKETFIDIMNHFIKCTNSSQDNPTLLLLDNVDTHFSTVVLDLAKDNGVTIFTFPPHCTHKLQPLDVGFFGPFKSYYDKAIHSFILSNPGVSITIYHLAGFVRDALCKAAMPSTIINSFQKTGICPYNRDIFQECDFIMATVTHQPNPADPPQVEENNIPQDDNAHTHHNDNVSDNFVTPESLKGLPHAKPTNPTRKPRRKGKCMVATDTPEKVVISQREKQVKEKKEKAEERKRKRTKAKENEEKGKQKKVNKKKKNTIARTIVFETTDEENEDSDLDDPPEEVENVTANAKILLSSEGDYVLVNFKIGKDGKHYVGKIIQEKDEHDDLQISYMRRVLDSNPPQFVMPNIPDLNSVRFSDIIAILPKPSYPKKATRRQQSVISFDFNFSTVNLC</sequence>
<accession>A0AAE1I2S9</accession>
<gene>
    <name evidence="3" type="ORF">KUF71_001351</name>
</gene>
<comment type="caution">
    <text evidence="3">The sequence shown here is derived from an EMBL/GenBank/DDBJ whole genome shotgun (WGS) entry which is preliminary data.</text>
</comment>
<reference evidence="3" key="1">
    <citation type="submission" date="2021-07" db="EMBL/GenBank/DDBJ databases">
        <authorList>
            <person name="Catto M.A."/>
            <person name="Jacobson A."/>
            <person name="Kennedy G."/>
            <person name="Labadie P."/>
            <person name="Hunt B.G."/>
            <person name="Srinivasan R."/>
        </authorList>
    </citation>
    <scope>NUCLEOTIDE SEQUENCE</scope>
    <source>
        <strain evidence="3">PL_HMW_Pooled</strain>
        <tissue evidence="3">Head</tissue>
    </source>
</reference>
<reference evidence="3" key="2">
    <citation type="journal article" date="2023" name="BMC Genomics">
        <title>Pest status, molecular evolution, and epigenetic factors derived from the genome assembly of Frankliniella fusca, a thysanopteran phytovirus vector.</title>
        <authorList>
            <person name="Catto M.A."/>
            <person name="Labadie P.E."/>
            <person name="Jacobson A.L."/>
            <person name="Kennedy G.G."/>
            <person name="Srinivasan R."/>
            <person name="Hunt B.G."/>
        </authorList>
    </citation>
    <scope>NUCLEOTIDE SEQUENCE</scope>
    <source>
        <strain evidence="3">PL_HMW_Pooled</strain>
    </source>
</reference>
<evidence type="ECO:0000259" key="2">
    <source>
        <dbReference type="Pfam" id="PF03184"/>
    </source>
</evidence>
<protein>
    <submittedName>
        <fullName evidence="3">Tigger transposable element-derived protein 6</fullName>
    </submittedName>
</protein>
<dbReference type="PANTHER" id="PTHR19303:SF74">
    <property type="entry name" value="POGO TRANSPOSABLE ELEMENT WITH KRAB DOMAIN"/>
    <property type="match status" value="1"/>
</dbReference>
<feature type="region of interest" description="Disordered" evidence="1">
    <location>
        <begin position="416"/>
        <end position="529"/>
    </location>
</feature>
<evidence type="ECO:0000313" key="3">
    <source>
        <dbReference type="EMBL" id="KAK3931978.1"/>
    </source>
</evidence>
<feature type="compositionally biased region" description="Basic and acidic residues" evidence="1">
    <location>
        <begin position="491"/>
        <end position="506"/>
    </location>
</feature>
<dbReference type="InterPro" id="IPR050863">
    <property type="entry name" value="CenT-Element_Derived"/>
</dbReference>
<dbReference type="Pfam" id="PF03184">
    <property type="entry name" value="DDE_1"/>
    <property type="match status" value="1"/>
</dbReference>
<feature type="domain" description="DDE-1" evidence="2">
    <location>
        <begin position="236"/>
        <end position="356"/>
    </location>
</feature>
<dbReference type="GO" id="GO:0003677">
    <property type="term" value="F:DNA binding"/>
    <property type="evidence" value="ECO:0007669"/>
    <property type="project" value="TreeGrafter"/>
</dbReference>
<dbReference type="AlphaFoldDB" id="A0AAE1I2S9"/>
<dbReference type="Gene3D" id="3.30.420.10">
    <property type="entry name" value="Ribonuclease H-like superfamily/Ribonuclease H"/>
    <property type="match status" value="1"/>
</dbReference>
<dbReference type="EMBL" id="JAHWGI010001433">
    <property type="protein sequence ID" value="KAK3931978.1"/>
    <property type="molecule type" value="Genomic_DNA"/>
</dbReference>
<organism evidence="3 4">
    <name type="scientific">Frankliniella fusca</name>
    <dbReference type="NCBI Taxonomy" id="407009"/>
    <lineage>
        <taxon>Eukaryota</taxon>
        <taxon>Metazoa</taxon>
        <taxon>Ecdysozoa</taxon>
        <taxon>Arthropoda</taxon>
        <taxon>Hexapoda</taxon>
        <taxon>Insecta</taxon>
        <taxon>Pterygota</taxon>
        <taxon>Neoptera</taxon>
        <taxon>Paraneoptera</taxon>
        <taxon>Thysanoptera</taxon>
        <taxon>Terebrantia</taxon>
        <taxon>Thripoidea</taxon>
        <taxon>Thripidae</taxon>
        <taxon>Frankliniella</taxon>
    </lineage>
</organism>
<name>A0AAE1I2S9_9NEOP</name>
<dbReference type="InterPro" id="IPR036397">
    <property type="entry name" value="RNaseH_sf"/>
</dbReference>
<dbReference type="PANTHER" id="PTHR19303">
    <property type="entry name" value="TRANSPOSON"/>
    <property type="match status" value="1"/>
</dbReference>
<proteinExistence type="predicted"/>
<dbReference type="Proteomes" id="UP001219518">
    <property type="component" value="Unassembled WGS sequence"/>
</dbReference>
<evidence type="ECO:0000256" key="1">
    <source>
        <dbReference type="SAM" id="MobiDB-lite"/>
    </source>
</evidence>
<dbReference type="GO" id="GO:0005634">
    <property type="term" value="C:nucleus"/>
    <property type="evidence" value="ECO:0007669"/>
    <property type="project" value="TreeGrafter"/>
</dbReference>
<feature type="compositionally biased region" description="Basic and acidic residues" evidence="1">
    <location>
        <begin position="436"/>
        <end position="445"/>
    </location>
</feature>